<dbReference type="OrthoDB" id="276604at2"/>
<dbReference type="PANTHER" id="PTHR10587">
    <property type="entry name" value="GLYCOSYL TRANSFERASE-RELATED"/>
    <property type="match status" value="1"/>
</dbReference>
<dbReference type="CDD" id="cd10917">
    <property type="entry name" value="CE4_NodB_like_6s_7s"/>
    <property type="match status" value="1"/>
</dbReference>
<dbReference type="InterPro" id="IPR011330">
    <property type="entry name" value="Glyco_hydro/deAcase_b/a-brl"/>
</dbReference>
<dbReference type="SUPFAM" id="SSF88713">
    <property type="entry name" value="Glycoside hydrolase/deacetylase"/>
    <property type="match status" value="1"/>
</dbReference>
<evidence type="ECO:0000313" key="3">
    <source>
        <dbReference type="Proteomes" id="UP000009286"/>
    </source>
</evidence>
<dbReference type="AlphaFoldDB" id="G2KRX8"/>
<dbReference type="HOGENOM" id="CLU_1132082_0_0_5"/>
<keyword evidence="3" id="KW-1185">Reference proteome</keyword>
<dbReference type="STRING" id="856793.MICA_2181"/>
<organism evidence="2 3">
    <name type="scientific">Micavibrio aeruginosavorus (strain ARL-13)</name>
    <dbReference type="NCBI Taxonomy" id="856793"/>
    <lineage>
        <taxon>Bacteria</taxon>
        <taxon>Pseudomonadati</taxon>
        <taxon>Bdellovibrionota</taxon>
        <taxon>Bdellovibrionia</taxon>
        <taxon>Bdellovibrionales</taxon>
        <taxon>Pseudobdellovibrionaceae</taxon>
        <taxon>Micavibrio</taxon>
    </lineage>
</organism>
<dbReference type="Proteomes" id="UP000009286">
    <property type="component" value="Chromosome"/>
</dbReference>
<dbReference type="PANTHER" id="PTHR10587:SF125">
    <property type="entry name" value="POLYSACCHARIDE DEACETYLASE YHEN-RELATED"/>
    <property type="match status" value="1"/>
</dbReference>
<dbReference type="eggNOG" id="COG0726">
    <property type="taxonomic scope" value="Bacteria"/>
</dbReference>
<evidence type="ECO:0000313" key="2">
    <source>
        <dbReference type="EMBL" id="AEP10486.1"/>
    </source>
</evidence>
<feature type="domain" description="NodB homology" evidence="1">
    <location>
        <begin position="4"/>
        <end position="107"/>
    </location>
</feature>
<gene>
    <name evidence="2" type="ordered locus">MICA_2181</name>
</gene>
<dbReference type="InterPro" id="IPR002509">
    <property type="entry name" value="NODB_dom"/>
</dbReference>
<dbReference type="Gene3D" id="3.20.20.370">
    <property type="entry name" value="Glycoside hydrolase/deacetylase"/>
    <property type="match status" value="1"/>
</dbReference>
<dbReference type="InterPro" id="IPR050248">
    <property type="entry name" value="Polysacc_deacetylase_ArnD"/>
</dbReference>
<dbReference type="KEGG" id="mai:MICA_2181"/>
<dbReference type="RefSeq" id="WP_014103709.1">
    <property type="nucleotide sequence ID" value="NC_016026.1"/>
</dbReference>
<accession>G2KRX8</accession>
<reference evidence="2 3" key="1">
    <citation type="journal article" date="2011" name="BMC Genomics">
        <title>Genomic insights into an obligate epibiotic bacterial predator: Micavibrio aeruginosavorus ARL-13.</title>
        <authorList>
            <person name="Wang Z."/>
            <person name="Kadouri D."/>
            <person name="Wu M."/>
        </authorList>
    </citation>
    <scope>NUCLEOTIDE SEQUENCE [LARGE SCALE GENOMIC DNA]</scope>
    <source>
        <strain evidence="2 3">ARL-13</strain>
    </source>
</reference>
<dbReference type="GO" id="GO:0016810">
    <property type="term" value="F:hydrolase activity, acting on carbon-nitrogen (but not peptide) bonds"/>
    <property type="evidence" value="ECO:0007669"/>
    <property type="project" value="InterPro"/>
</dbReference>
<sequence>MTERIAYLTIDDSPSSRMDDMVDALEASGVPAIFFCRGDLLEKNRASVTRAIKKGFIAANHAYNHRRSSQISFDEITAEITATQKLLDQCWADAGMDTWPKYFRFPHMDRGTGGWVVDFQKVPDEHRDILIKLFADGLNVSMDPPSEEAKGKKAQLQLWLKSNGFTKPAFNNVALPWYRDTEMAQAIDAMFTFSTSDWMITPRHKGNWPYKTLDDLKAKIDNDPWLQRTDTAHIILAHDQADIVDDTLALVDHMLDRGFKFKI</sequence>
<name>G2KRX8_MICAA</name>
<dbReference type="PROSITE" id="PS51677">
    <property type="entry name" value="NODB"/>
    <property type="match status" value="1"/>
</dbReference>
<protein>
    <submittedName>
        <fullName evidence="2">Polysaccharide deacetylase family protein</fullName>
    </submittedName>
</protein>
<dbReference type="GO" id="GO:0005975">
    <property type="term" value="P:carbohydrate metabolic process"/>
    <property type="evidence" value="ECO:0007669"/>
    <property type="project" value="InterPro"/>
</dbReference>
<dbReference type="EMBL" id="CP002382">
    <property type="protein sequence ID" value="AEP10486.1"/>
    <property type="molecule type" value="Genomic_DNA"/>
</dbReference>
<dbReference type="Pfam" id="PF01522">
    <property type="entry name" value="Polysacc_deac_1"/>
    <property type="match status" value="1"/>
</dbReference>
<proteinExistence type="predicted"/>
<evidence type="ECO:0000259" key="1">
    <source>
        <dbReference type="PROSITE" id="PS51677"/>
    </source>
</evidence>